<dbReference type="GO" id="GO:0005980">
    <property type="term" value="P:glycogen catabolic process"/>
    <property type="evidence" value="ECO:0007669"/>
    <property type="project" value="InterPro"/>
</dbReference>
<feature type="domain" description="Glycosyl hydrolase family 13 catalytic" evidence="5">
    <location>
        <begin position="177"/>
        <end position="586"/>
    </location>
</feature>
<gene>
    <name evidence="6" type="ORF">UFOPK3937_00745</name>
</gene>
<dbReference type="EMBL" id="CAFBOJ010000072">
    <property type="protein sequence ID" value="CAB4981252.1"/>
    <property type="molecule type" value="Genomic_DNA"/>
</dbReference>
<evidence type="ECO:0000256" key="4">
    <source>
        <dbReference type="SAM" id="MobiDB-lite"/>
    </source>
</evidence>
<keyword evidence="3" id="KW-0326">Glycosidase</keyword>
<organism evidence="6">
    <name type="scientific">freshwater metagenome</name>
    <dbReference type="NCBI Taxonomy" id="449393"/>
    <lineage>
        <taxon>unclassified sequences</taxon>
        <taxon>metagenomes</taxon>
        <taxon>ecological metagenomes</taxon>
    </lineage>
</organism>
<evidence type="ECO:0000256" key="3">
    <source>
        <dbReference type="ARBA" id="ARBA00023295"/>
    </source>
</evidence>
<dbReference type="SUPFAM" id="SSF51445">
    <property type="entry name" value="(Trans)glycosidases"/>
    <property type="match status" value="1"/>
</dbReference>
<evidence type="ECO:0000256" key="1">
    <source>
        <dbReference type="ARBA" id="ARBA00008061"/>
    </source>
</evidence>
<evidence type="ECO:0000313" key="6">
    <source>
        <dbReference type="EMBL" id="CAB4981252.1"/>
    </source>
</evidence>
<dbReference type="InterPro" id="IPR013783">
    <property type="entry name" value="Ig-like_fold"/>
</dbReference>
<dbReference type="Gene3D" id="3.20.20.80">
    <property type="entry name" value="Glycosidases"/>
    <property type="match status" value="1"/>
</dbReference>
<dbReference type="Pfam" id="PF02922">
    <property type="entry name" value="CBM_48"/>
    <property type="match status" value="1"/>
</dbReference>
<dbReference type="SMART" id="SM00642">
    <property type="entry name" value="Aamy"/>
    <property type="match status" value="1"/>
</dbReference>
<sequence>MKRQFQDIHGKIAPMQSADSRYLGAHLTAEGCNFALWSEAADAVELCLFNEINGHLVESRFALAHRTGPIWHGYLAGVRAGQRYGFRVYGPWKPEHGQRFNAAKLLLDPYAHQLDGDLQYVPEIYGHVSSDALGTGDITIRDSRDSAGKIPYSVVTNHHPRSIHRLNTPWAKTVIYEAHVQGFTSMNHEIDESERGTYKGLGHPSTIAHLKKMGITALELLPIHFSITEPAIHQRGLRNYWGYNPIAFSAPHNAYAATNDPIAELQWSIDQLHTAGVEVILDVVYNHTGEGGVGGPTLSFRGIDNKGWYRHQSDDEYIDVTGCGNTVDSGHPHAVRHILDSLRWWSDVIGVDGFRFDLATALYRNNSASDSSLFSAIAADPTLRNLKLIAEPWDVTRYSLGDFDFPWREWNDHYRDSVRQFWLGDLQRGYGEGVADIASGISGSSDIFYYRGPTASINFITAHDGFTLNDLVSYEEKHNEQNLENNQDGGSSNRSWNVGVEGPTDDEGIATIRHWLQKSMLTTLALSSGVPMFSMGDEISRTQRGSNNAYSLPDSNTFGSGWALNWNLSAQEQDMLDSVSALVSIRSTYLADVTSEFFTGAIDLGTQRKDIAWFSLGGREMTDTHWSDGDKRSITVFFEAESNRGLLLLLNSSRSETVFTLPDEKWGETFRCIFDASHESASYEPVIASPSAKVRVAPHSAQVWLLSR</sequence>
<comment type="similarity">
    <text evidence="1">Belongs to the glycosyl hydrolase 13 family.</text>
</comment>
<dbReference type="CDD" id="cd02856">
    <property type="entry name" value="E_set_GDE_Isoamylase_N"/>
    <property type="match status" value="1"/>
</dbReference>
<reference evidence="6" key="1">
    <citation type="submission" date="2020-05" db="EMBL/GenBank/DDBJ databases">
        <authorList>
            <person name="Chiriac C."/>
            <person name="Salcher M."/>
            <person name="Ghai R."/>
            <person name="Kavagutti S V."/>
        </authorList>
    </citation>
    <scope>NUCLEOTIDE SEQUENCE</scope>
</reference>
<dbReference type="AlphaFoldDB" id="A0A6J7MPX8"/>
<name>A0A6J7MPX8_9ZZZZ</name>
<evidence type="ECO:0000259" key="5">
    <source>
        <dbReference type="SMART" id="SM00642"/>
    </source>
</evidence>
<dbReference type="InterPro" id="IPR011837">
    <property type="entry name" value="Glycogen_debranch_GlgX"/>
</dbReference>
<dbReference type="Gene3D" id="2.60.40.10">
    <property type="entry name" value="Immunoglobulins"/>
    <property type="match status" value="1"/>
</dbReference>
<dbReference type="InterPro" id="IPR006047">
    <property type="entry name" value="GH13_cat_dom"/>
</dbReference>
<dbReference type="GO" id="GO:0004135">
    <property type="term" value="F:amylo-alpha-1,6-glucosidase activity"/>
    <property type="evidence" value="ECO:0007669"/>
    <property type="project" value="InterPro"/>
</dbReference>
<dbReference type="InterPro" id="IPR013780">
    <property type="entry name" value="Glyco_hydro_b"/>
</dbReference>
<dbReference type="InterPro" id="IPR014756">
    <property type="entry name" value="Ig_E-set"/>
</dbReference>
<dbReference type="Gene3D" id="2.60.40.1180">
    <property type="entry name" value="Golgi alpha-mannosidase II"/>
    <property type="match status" value="1"/>
</dbReference>
<dbReference type="NCBIfam" id="TIGR02100">
    <property type="entry name" value="glgX_debranch"/>
    <property type="match status" value="1"/>
</dbReference>
<dbReference type="InterPro" id="IPR044505">
    <property type="entry name" value="GlgX_Isoamylase_N_E_set"/>
</dbReference>
<feature type="region of interest" description="Disordered" evidence="4">
    <location>
        <begin position="478"/>
        <end position="497"/>
    </location>
</feature>
<dbReference type="CDD" id="cd11326">
    <property type="entry name" value="AmyAc_Glg_debranch"/>
    <property type="match status" value="1"/>
</dbReference>
<protein>
    <submittedName>
        <fullName evidence="6">Unannotated protein</fullName>
    </submittedName>
</protein>
<dbReference type="PANTHER" id="PTHR43002">
    <property type="entry name" value="GLYCOGEN DEBRANCHING ENZYME"/>
    <property type="match status" value="1"/>
</dbReference>
<accession>A0A6J7MPX8</accession>
<dbReference type="InterPro" id="IPR004193">
    <property type="entry name" value="Glyco_hydro_13_N"/>
</dbReference>
<evidence type="ECO:0000256" key="2">
    <source>
        <dbReference type="ARBA" id="ARBA00022801"/>
    </source>
</evidence>
<keyword evidence="2" id="KW-0378">Hydrolase</keyword>
<dbReference type="SUPFAM" id="SSF81296">
    <property type="entry name" value="E set domains"/>
    <property type="match status" value="1"/>
</dbReference>
<feature type="compositionally biased region" description="Polar residues" evidence="4">
    <location>
        <begin position="482"/>
        <end position="496"/>
    </location>
</feature>
<proteinExistence type="inferred from homology"/>
<dbReference type="InterPro" id="IPR017853">
    <property type="entry name" value="GH"/>
</dbReference>
<dbReference type="SUPFAM" id="SSF51011">
    <property type="entry name" value="Glycosyl hydrolase domain"/>
    <property type="match status" value="1"/>
</dbReference>